<feature type="region of interest" description="Disordered" evidence="1">
    <location>
        <begin position="128"/>
        <end position="148"/>
    </location>
</feature>
<dbReference type="GeneID" id="54546950"/>
<name>A0A6A6K1A3_WESOR</name>
<dbReference type="Proteomes" id="UP000800097">
    <property type="component" value="Unassembled WGS sequence"/>
</dbReference>
<evidence type="ECO:0000313" key="3">
    <source>
        <dbReference type="Proteomes" id="UP000800097"/>
    </source>
</evidence>
<organism evidence="2 3">
    <name type="scientific">Westerdykella ornata</name>
    <dbReference type="NCBI Taxonomy" id="318751"/>
    <lineage>
        <taxon>Eukaryota</taxon>
        <taxon>Fungi</taxon>
        <taxon>Dikarya</taxon>
        <taxon>Ascomycota</taxon>
        <taxon>Pezizomycotina</taxon>
        <taxon>Dothideomycetes</taxon>
        <taxon>Pleosporomycetidae</taxon>
        <taxon>Pleosporales</taxon>
        <taxon>Sporormiaceae</taxon>
        <taxon>Westerdykella</taxon>
    </lineage>
</organism>
<keyword evidence="3" id="KW-1185">Reference proteome</keyword>
<protein>
    <submittedName>
        <fullName evidence="2">Uncharacterized protein</fullName>
    </submittedName>
</protein>
<reference evidence="2" key="1">
    <citation type="journal article" date="2020" name="Stud. Mycol.">
        <title>101 Dothideomycetes genomes: a test case for predicting lifestyles and emergence of pathogens.</title>
        <authorList>
            <person name="Haridas S."/>
            <person name="Albert R."/>
            <person name="Binder M."/>
            <person name="Bloem J."/>
            <person name="Labutti K."/>
            <person name="Salamov A."/>
            <person name="Andreopoulos B."/>
            <person name="Baker S."/>
            <person name="Barry K."/>
            <person name="Bills G."/>
            <person name="Bluhm B."/>
            <person name="Cannon C."/>
            <person name="Castanera R."/>
            <person name="Culley D."/>
            <person name="Daum C."/>
            <person name="Ezra D."/>
            <person name="Gonzalez J."/>
            <person name="Henrissat B."/>
            <person name="Kuo A."/>
            <person name="Liang C."/>
            <person name="Lipzen A."/>
            <person name="Lutzoni F."/>
            <person name="Magnuson J."/>
            <person name="Mondo S."/>
            <person name="Nolan M."/>
            <person name="Ohm R."/>
            <person name="Pangilinan J."/>
            <person name="Park H.-J."/>
            <person name="Ramirez L."/>
            <person name="Alfaro M."/>
            <person name="Sun H."/>
            <person name="Tritt A."/>
            <person name="Yoshinaga Y."/>
            <person name="Zwiers L.-H."/>
            <person name="Turgeon B."/>
            <person name="Goodwin S."/>
            <person name="Spatafora J."/>
            <person name="Crous P."/>
            <person name="Grigoriev I."/>
        </authorList>
    </citation>
    <scope>NUCLEOTIDE SEQUENCE</scope>
    <source>
        <strain evidence="2">CBS 379.55</strain>
    </source>
</reference>
<gene>
    <name evidence="2" type="ORF">EI97DRAFT_21162</name>
</gene>
<accession>A0A6A6K1A3</accession>
<evidence type="ECO:0000256" key="1">
    <source>
        <dbReference type="SAM" id="MobiDB-lite"/>
    </source>
</evidence>
<evidence type="ECO:0000313" key="2">
    <source>
        <dbReference type="EMBL" id="KAF2281139.1"/>
    </source>
</evidence>
<dbReference type="EMBL" id="ML986484">
    <property type="protein sequence ID" value="KAF2281139.1"/>
    <property type="molecule type" value="Genomic_DNA"/>
</dbReference>
<dbReference type="RefSeq" id="XP_033658676.1">
    <property type="nucleotide sequence ID" value="XM_033793775.1"/>
</dbReference>
<proteinExistence type="predicted"/>
<dbReference type="AlphaFoldDB" id="A0A6A6K1A3"/>
<sequence length="148" mass="16618">MLPLNMATSNKDIHPKAQLPATTEISSNRISSRTVHRNRVMVIRTDSKVQPVQSAATTLPRTSSCTATRCLPRQPVFLRSAAELRSHGSKRPTRRRSWPDGRTGRWRCGILWRTEDGWARHVGGSRWRVSGPQAGRQGEAEAQVQAQR</sequence>